<organism evidence="9 10">
    <name type="scientific">Pristionchus mayeri</name>
    <dbReference type="NCBI Taxonomy" id="1317129"/>
    <lineage>
        <taxon>Eukaryota</taxon>
        <taxon>Metazoa</taxon>
        <taxon>Ecdysozoa</taxon>
        <taxon>Nematoda</taxon>
        <taxon>Chromadorea</taxon>
        <taxon>Rhabditida</taxon>
        <taxon>Rhabditina</taxon>
        <taxon>Diplogasteromorpha</taxon>
        <taxon>Diplogasteroidea</taxon>
        <taxon>Neodiplogasteridae</taxon>
        <taxon>Pristionchus</taxon>
    </lineage>
</organism>
<evidence type="ECO:0000256" key="2">
    <source>
        <dbReference type="ARBA" id="ARBA00022692"/>
    </source>
</evidence>
<dbReference type="GO" id="GO:0016020">
    <property type="term" value="C:membrane"/>
    <property type="evidence" value="ECO:0007669"/>
    <property type="project" value="GOC"/>
</dbReference>
<keyword evidence="4" id="KW-0560">Oxidoreductase</keyword>
<keyword evidence="10" id="KW-1185">Reference proteome</keyword>
<evidence type="ECO:0000259" key="8">
    <source>
        <dbReference type="Pfam" id="PF04116"/>
    </source>
</evidence>
<feature type="transmembrane region" description="Helical" evidence="7">
    <location>
        <begin position="361"/>
        <end position="379"/>
    </location>
</feature>
<evidence type="ECO:0000256" key="1">
    <source>
        <dbReference type="ARBA" id="ARBA00004127"/>
    </source>
</evidence>
<feature type="transmembrane region" description="Helical" evidence="7">
    <location>
        <begin position="333"/>
        <end position="349"/>
    </location>
</feature>
<dbReference type="InterPro" id="IPR051689">
    <property type="entry name" value="Sterol_desaturase/TMEM195"/>
</dbReference>
<dbReference type="GO" id="GO:0008610">
    <property type="term" value="P:lipid biosynthetic process"/>
    <property type="evidence" value="ECO:0007669"/>
    <property type="project" value="InterPro"/>
</dbReference>
<feature type="domain" description="Fatty acid hydroxylase" evidence="8">
    <location>
        <begin position="93"/>
        <end position="225"/>
    </location>
</feature>
<feature type="transmembrane region" description="Helical" evidence="7">
    <location>
        <begin position="399"/>
        <end position="424"/>
    </location>
</feature>
<dbReference type="PANTHER" id="PTHR21624">
    <property type="entry name" value="STEROL DESATURASE-RELATED PROTEIN"/>
    <property type="match status" value="1"/>
</dbReference>
<evidence type="ECO:0000256" key="4">
    <source>
        <dbReference type="ARBA" id="ARBA00023002"/>
    </source>
</evidence>
<protein>
    <recommendedName>
        <fullName evidence="8">Fatty acid hydroxylase domain-containing protein</fullName>
    </recommendedName>
</protein>
<evidence type="ECO:0000256" key="5">
    <source>
        <dbReference type="ARBA" id="ARBA00023098"/>
    </source>
</evidence>
<evidence type="ECO:0000256" key="6">
    <source>
        <dbReference type="ARBA" id="ARBA00023136"/>
    </source>
</evidence>
<comment type="caution">
    <text evidence="9">The sequence shown here is derived from an EMBL/GenBank/DDBJ whole genome shotgun (WGS) entry which is preliminary data.</text>
</comment>
<feature type="transmembrane region" description="Helical" evidence="7">
    <location>
        <begin position="88"/>
        <end position="107"/>
    </location>
</feature>
<dbReference type="Proteomes" id="UP001328107">
    <property type="component" value="Unassembled WGS sequence"/>
</dbReference>
<evidence type="ECO:0000313" key="9">
    <source>
        <dbReference type="EMBL" id="GMR45667.1"/>
    </source>
</evidence>
<dbReference type="GO" id="GO:0005783">
    <property type="term" value="C:endoplasmic reticulum"/>
    <property type="evidence" value="ECO:0007669"/>
    <property type="project" value="TreeGrafter"/>
</dbReference>
<feature type="non-terminal residue" evidence="9">
    <location>
        <position position="1"/>
    </location>
</feature>
<keyword evidence="6 7" id="KW-0472">Membrane</keyword>
<dbReference type="InterPro" id="IPR006694">
    <property type="entry name" value="Fatty_acid_hydroxylase"/>
</dbReference>
<feature type="transmembrane region" description="Helical" evidence="7">
    <location>
        <begin position="59"/>
        <end position="76"/>
    </location>
</feature>
<keyword evidence="3 7" id="KW-1133">Transmembrane helix</keyword>
<accession>A0AAN5CJQ2</accession>
<keyword evidence="5" id="KW-0443">Lipid metabolism</keyword>
<evidence type="ECO:0000256" key="7">
    <source>
        <dbReference type="SAM" id="Phobius"/>
    </source>
</evidence>
<sequence>FYAVTPSETTFANLPDIPDYMEKVSPWMLLLTTLGLFLDRKNYAFNDSVTSVITGNLYLLFKFSGSILSITAYIAVYEKVHLFDLDIYNPWVWLLAFLAQDLIYYLGHRAMHEWGIFWAFHEMHHSSEYFNFSTAIRKPAFMEVGSTVFNLLQAFIIPPQLFVPHRHLNFVYQFWLHNEYVGSLGPLEYILCTPSNHRVHHGRNPYCIDRNYGGVLIIWDRMFGTFAEEREDEKIAYGLVHNVRSFNQIWLQWSTYDYFFRQKPFMKDANEKEYYPGLWNKFCSIFQPIGYFPGMKTRRFLWWRHLEDNTEGIPEVDHSVAKYNPDIAFEQKVYIFFQVFIIFVFSLEIDHKRLSLGWIDLWLQIALVVFSAQTFSYYLEKHHRARAIDVCRNSLIFAYLLRCFSLPLVLINLTSVPTLSYFAWRDDKQEKIRGKHLAGREKDG</sequence>
<dbReference type="EMBL" id="BTRK01000004">
    <property type="protein sequence ID" value="GMR45667.1"/>
    <property type="molecule type" value="Genomic_DNA"/>
</dbReference>
<dbReference type="GO" id="GO:0006643">
    <property type="term" value="P:membrane lipid metabolic process"/>
    <property type="evidence" value="ECO:0007669"/>
    <property type="project" value="TreeGrafter"/>
</dbReference>
<dbReference type="AlphaFoldDB" id="A0AAN5CJQ2"/>
<name>A0AAN5CJQ2_9BILA</name>
<keyword evidence="2 7" id="KW-0812">Transmembrane</keyword>
<dbReference type="Pfam" id="PF04116">
    <property type="entry name" value="FA_hydroxylase"/>
    <property type="match status" value="1"/>
</dbReference>
<evidence type="ECO:0000256" key="3">
    <source>
        <dbReference type="ARBA" id="ARBA00022989"/>
    </source>
</evidence>
<dbReference type="GO" id="GO:0005506">
    <property type="term" value="F:iron ion binding"/>
    <property type="evidence" value="ECO:0007669"/>
    <property type="project" value="InterPro"/>
</dbReference>
<dbReference type="PANTHER" id="PTHR21624:SF1">
    <property type="entry name" value="ALKYLGLYCEROL MONOOXYGENASE"/>
    <property type="match status" value="1"/>
</dbReference>
<gene>
    <name evidence="9" type="ORF">PMAYCL1PPCAC_15862</name>
</gene>
<evidence type="ECO:0000313" key="10">
    <source>
        <dbReference type="Proteomes" id="UP001328107"/>
    </source>
</evidence>
<reference evidence="10" key="1">
    <citation type="submission" date="2022-10" db="EMBL/GenBank/DDBJ databases">
        <title>Genome assembly of Pristionchus species.</title>
        <authorList>
            <person name="Yoshida K."/>
            <person name="Sommer R.J."/>
        </authorList>
    </citation>
    <scope>NUCLEOTIDE SEQUENCE [LARGE SCALE GENOMIC DNA]</scope>
    <source>
        <strain evidence="10">RS5460</strain>
    </source>
</reference>
<dbReference type="GO" id="GO:0050479">
    <property type="term" value="F:glyceryl-ether monooxygenase activity"/>
    <property type="evidence" value="ECO:0007669"/>
    <property type="project" value="TreeGrafter"/>
</dbReference>
<comment type="subcellular location">
    <subcellularLocation>
        <location evidence="1">Endomembrane system</location>
        <topology evidence="1">Multi-pass membrane protein</topology>
    </subcellularLocation>
</comment>
<proteinExistence type="predicted"/>